<comment type="caution">
    <text evidence="2">The sequence shown here is derived from an EMBL/GenBank/DDBJ whole genome shotgun (WGS) entry which is preliminary data.</text>
</comment>
<gene>
    <name evidence="2" type="ORF">Ocin01_11420</name>
</gene>
<feature type="compositionally biased region" description="Basic and acidic residues" evidence="1">
    <location>
        <begin position="103"/>
        <end position="112"/>
    </location>
</feature>
<protein>
    <submittedName>
        <fullName evidence="2">Uncharacterized protein</fullName>
    </submittedName>
</protein>
<feature type="compositionally biased region" description="Polar residues" evidence="1">
    <location>
        <begin position="116"/>
        <end position="130"/>
    </location>
</feature>
<feature type="region of interest" description="Disordered" evidence="1">
    <location>
        <begin position="48"/>
        <end position="130"/>
    </location>
</feature>
<keyword evidence="3" id="KW-1185">Reference proteome</keyword>
<dbReference type="AlphaFoldDB" id="A0A1D2MQ83"/>
<organism evidence="2 3">
    <name type="scientific">Orchesella cincta</name>
    <name type="common">Springtail</name>
    <name type="synonym">Podura cincta</name>
    <dbReference type="NCBI Taxonomy" id="48709"/>
    <lineage>
        <taxon>Eukaryota</taxon>
        <taxon>Metazoa</taxon>
        <taxon>Ecdysozoa</taxon>
        <taxon>Arthropoda</taxon>
        <taxon>Hexapoda</taxon>
        <taxon>Collembola</taxon>
        <taxon>Entomobryomorpha</taxon>
        <taxon>Entomobryoidea</taxon>
        <taxon>Orchesellidae</taxon>
        <taxon>Orchesellinae</taxon>
        <taxon>Orchesella</taxon>
    </lineage>
</organism>
<evidence type="ECO:0000313" key="3">
    <source>
        <dbReference type="Proteomes" id="UP000094527"/>
    </source>
</evidence>
<proteinExistence type="predicted"/>
<sequence>MTIETRLAFPEGGTECPPEENAVASPTATLCNNAATNAGNLACQVNEDKPQLKGLSRKRKKGRKQRRVLETPNLKSIESSKTDKTTDEITTVEGGGSSSTSPRSEKADDLKKSKVKSQNDGSKVDNSSVGASRKSMRLLLRRGRSDNNYSGFLWPKDRPRYVEDLKLPLDFDDEKTKIMFMDSIGLFPRCKNPKIETEALPKDTCSTNLQDDINILNTETLEPNHLEEKNVCSALDEKMEQEPPNDSAVDFLCGHPQTVRDNDKTSDYSIAACPGSLSALLPSSECIDKPLNRDIDEDDDEDGGWEIWVHRIPTNLFYGQSTIQQSPSQKEINDSLKRLTQLGTEVVLVSASGI</sequence>
<dbReference type="EMBL" id="LJIJ01000693">
    <property type="protein sequence ID" value="ODM95260.1"/>
    <property type="molecule type" value="Genomic_DNA"/>
</dbReference>
<feature type="compositionally biased region" description="Basic and acidic residues" evidence="1">
    <location>
        <begin position="78"/>
        <end position="87"/>
    </location>
</feature>
<feature type="region of interest" description="Disordered" evidence="1">
    <location>
        <begin position="1"/>
        <end position="21"/>
    </location>
</feature>
<name>A0A1D2MQ83_ORCCI</name>
<accession>A0A1D2MQ83</accession>
<evidence type="ECO:0000313" key="2">
    <source>
        <dbReference type="EMBL" id="ODM95260.1"/>
    </source>
</evidence>
<dbReference type="Proteomes" id="UP000094527">
    <property type="component" value="Unassembled WGS sequence"/>
</dbReference>
<feature type="compositionally biased region" description="Basic residues" evidence="1">
    <location>
        <begin position="55"/>
        <end position="66"/>
    </location>
</feature>
<evidence type="ECO:0000256" key="1">
    <source>
        <dbReference type="SAM" id="MobiDB-lite"/>
    </source>
</evidence>
<reference evidence="2 3" key="1">
    <citation type="journal article" date="2016" name="Genome Biol. Evol.">
        <title>Gene Family Evolution Reflects Adaptation to Soil Environmental Stressors in the Genome of the Collembolan Orchesella cincta.</title>
        <authorList>
            <person name="Faddeeva-Vakhrusheva A."/>
            <person name="Derks M.F."/>
            <person name="Anvar S.Y."/>
            <person name="Agamennone V."/>
            <person name="Suring W."/>
            <person name="Smit S."/>
            <person name="van Straalen N.M."/>
            <person name="Roelofs D."/>
        </authorList>
    </citation>
    <scope>NUCLEOTIDE SEQUENCE [LARGE SCALE GENOMIC DNA]</scope>
    <source>
        <tissue evidence="2">Mixed pool</tissue>
    </source>
</reference>